<feature type="region of interest" description="Disordered" evidence="1">
    <location>
        <begin position="1"/>
        <end position="25"/>
    </location>
</feature>
<dbReference type="Proteomes" id="UP000003344">
    <property type="component" value="Unassembled WGS sequence"/>
</dbReference>
<evidence type="ECO:0000256" key="1">
    <source>
        <dbReference type="SAM" id="MobiDB-lite"/>
    </source>
</evidence>
<proteinExistence type="predicted"/>
<accession>D3A0G2</accession>
<evidence type="ECO:0000313" key="2">
    <source>
        <dbReference type="EMBL" id="EFC87189.1"/>
    </source>
</evidence>
<protein>
    <submittedName>
        <fullName evidence="2">Uncharacterized protein</fullName>
    </submittedName>
</protein>
<dbReference type="AlphaFoldDB" id="D3A0G2"/>
<organism evidence="2 3">
    <name type="scientific">Neisseria mucosa (strain ATCC 25996 / DSM 4631 / NCTC 10774 / M26)</name>
    <dbReference type="NCBI Taxonomy" id="546266"/>
    <lineage>
        <taxon>Bacteria</taxon>
        <taxon>Pseudomonadati</taxon>
        <taxon>Pseudomonadota</taxon>
        <taxon>Betaproteobacteria</taxon>
        <taxon>Neisseriales</taxon>
        <taxon>Neisseriaceae</taxon>
        <taxon>Neisseria</taxon>
    </lineage>
</organism>
<evidence type="ECO:0000313" key="3">
    <source>
        <dbReference type="Proteomes" id="UP000003344"/>
    </source>
</evidence>
<reference evidence="2 3" key="1">
    <citation type="submission" date="2009-10" db="EMBL/GenBank/DDBJ databases">
        <authorList>
            <person name="Weinstock G."/>
            <person name="Sodergren E."/>
            <person name="Clifton S."/>
            <person name="Fulton L."/>
            <person name="Fulton B."/>
            <person name="Courtney L."/>
            <person name="Fronick C."/>
            <person name="Harrison M."/>
            <person name="Strong C."/>
            <person name="Farmer C."/>
            <person name="Delahaunty K."/>
            <person name="Markovic C."/>
            <person name="Hall O."/>
            <person name="Minx P."/>
            <person name="Tomlinson C."/>
            <person name="Mitreva M."/>
            <person name="Nelson J."/>
            <person name="Hou S."/>
            <person name="Wollam A."/>
            <person name="Pepin K.H."/>
            <person name="Johnson M."/>
            <person name="Bhonagiri V."/>
            <person name="Nash W.E."/>
            <person name="Warren W."/>
            <person name="Chinwalla A."/>
            <person name="Mardis E.R."/>
            <person name="Wilson R.K."/>
        </authorList>
    </citation>
    <scope>NUCLEOTIDE SEQUENCE [LARGE SCALE GENOMIC DNA]</scope>
    <source>
        <strain evidence="3">ATCC 25996 / DSM 4631 / NCTC 10774 / M26</strain>
    </source>
</reference>
<sequence>MHNTQGFIPKTYCETNEPQAANTDKTSRNKAVFLKKFIISELFANFRRPLHAVDQRLFYYKTNPFPKSPAHSLKFKKVPTPPFLFRQQSAIIAESCRNQKPGFTPIQE</sequence>
<comment type="caution">
    <text evidence="2">The sequence shown here is derived from an EMBL/GenBank/DDBJ whole genome shotgun (WGS) entry which is preliminary data.</text>
</comment>
<gene>
    <name evidence="2" type="ORF">NEIMUCOT_06398</name>
</gene>
<feature type="compositionally biased region" description="Polar residues" evidence="1">
    <location>
        <begin position="13"/>
        <end position="24"/>
    </location>
</feature>
<dbReference type="EMBL" id="ACDX02000027">
    <property type="protein sequence ID" value="EFC87189.1"/>
    <property type="molecule type" value="Genomic_DNA"/>
</dbReference>
<name>D3A0G2_NEIM2</name>